<proteinExistence type="predicted"/>
<evidence type="ECO:0000313" key="2">
    <source>
        <dbReference type="Proteomes" id="UP001291999"/>
    </source>
</evidence>
<dbReference type="EMBL" id="JAXQPW010000004">
    <property type="protein sequence ID" value="MDZ5662690.1"/>
    <property type="molecule type" value="Genomic_DNA"/>
</dbReference>
<organism evidence="1 2">
    <name type="scientific">Nocardioides renjunii</name>
    <dbReference type="NCBI Taxonomy" id="3095075"/>
    <lineage>
        <taxon>Bacteria</taxon>
        <taxon>Bacillati</taxon>
        <taxon>Actinomycetota</taxon>
        <taxon>Actinomycetes</taxon>
        <taxon>Propionibacteriales</taxon>
        <taxon>Nocardioidaceae</taxon>
        <taxon>Nocardioides</taxon>
    </lineage>
</organism>
<dbReference type="Proteomes" id="UP001291999">
    <property type="component" value="Unassembled WGS sequence"/>
</dbReference>
<evidence type="ECO:0000313" key="1">
    <source>
        <dbReference type="EMBL" id="MDZ5662690.1"/>
    </source>
</evidence>
<keyword evidence="2" id="KW-1185">Reference proteome</keyword>
<name>A0ABU5KDN6_9ACTN</name>
<comment type="caution">
    <text evidence="1">The sequence shown here is derived from an EMBL/GenBank/DDBJ whole genome shotgun (WGS) entry which is preliminary data.</text>
</comment>
<accession>A0ABU5KDN6</accession>
<reference evidence="1 2" key="1">
    <citation type="submission" date="2023-11" db="EMBL/GenBank/DDBJ databases">
        <title>Novel species in genus Nocardioides.</title>
        <authorList>
            <person name="Zhou H."/>
        </authorList>
    </citation>
    <scope>NUCLEOTIDE SEQUENCE [LARGE SCALE GENOMIC DNA]</scope>
    <source>
        <strain evidence="1 2">S-58</strain>
    </source>
</reference>
<sequence>MTTYRLVLGSPAIRVERVPRSVLEVLCSDRASEGETRLLRGLLGLAAQPTGHGQVVAASQFVRLSQARGHLRACEFFMHEIHVVASISVGIH</sequence>
<protein>
    <submittedName>
        <fullName evidence="1">Uncharacterized protein</fullName>
    </submittedName>
</protein>
<dbReference type="RefSeq" id="WP_172270551.1">
    <property type="nucleotide sequence ID" value="NZ_CP141058.1"/>
</dbReference>
<gene>
    <name evidence="1" type="ORF">SFC79_13025</name>
</gene>